<keyword evidence="2" id="KW-1185">Reference proteome</keyword>
<name>A0A4C1W078_EUMVA</name>
<reference evidence="1 2" key="1">
    <citation type="journal article" date="2019" name="Commun. Biol.">
        <title>The bagworm genome reveals a unique fibroin gene that provides high tensile strength.</title>
        <authorList>
            <person name="Kono N."/>
            <person name="Nakamura H."/>
            <person name="Ohtoshi R."/>
            <person name="Tomita M."/>
            <person name="Numata K."/>
            <person name="Arakawa K."/>
        </authorList>
    </citation>
    <scope>NUCLEOTIDE SEQUENCE [LARGE SCALE GENOMIC DNA]</scope>
</reference>
<organism evidence="1 2">
    <name type="scientific">Eumeta variegata</name>
    <name type="common">Bagworm moth</name>
    <name type="synonym">Eumeta japonica</name>
    <dbReference type="NCBI Taxonomy" id="151549"/>
    <lineage>
        <taxon>Eukaryota</taxon>
        <taxon>Metazoa</taxon>
        <taxon>Ecdysozoa</taxon>
        <taxon>Arthropoda</taxon>
        <taxon>Hexapoda</taxon>
        <taxon>Insecta</taxon>
        <taxon>Pterygota</taxon>
        <taxon>Neoptera</taxon>
        <taxon>Endopterygota</taxon>
        <taxon>Lepidoptera</taxon>
        <taxon>Glossata</taxon>
        <taxon>Ditrysia</taxon>
        <taxon>Tineoidea</taxon>
        <taxon>Psychidae</taxon>
        <taxon>Oiketicinae</taxon>
        <taxon>Eumeta</taxon>
    </lineage>
</organism>
<dbReference type="AlphaFoldDB" id="A0A4C1W078"/>
<proteinExistence type="predicted"/>
<evidence type="ECO:0000313" key="2">
    <source>
        <dbReference type="Proteomes" id="UP000299102"/>
    </source>
</evidence>
<protein>
    <submittedName>
        <fullName evidence="1">Uncharacterized protein</fullName>
    </submittedName>
</protein>
<evidence type="ECO:0000313" key="1">
    <source>
        <dbReference type="EMBL" id="GBP44688.1"/>
    </source>
</evidence>
<comment type="caution">
    <text evidence="1">The sequence shown here is derived from an EMBL/GenBank/DDBJ whole genome shotgun (WGS) entry which is preliminary data.</text>
</comment>
<dbReference type="Proteomes" id="UP000299102">
    <property type="component" value="Unassembled WGS sequence"/>
</dbReference>
<dbReference type="EMBL" id="BGZK01000456">
    <property type="protein sequence ID" value="GBP44688.1"/>
    <property type="molecule type" value="Genomic_DNA"/>
</dbReference>
<gene>
    <name evidence="1" type="ORF">EVAR_44216_1</name>
</gene>
<accession>A0A4C1W078</accession>
<sequence>MSPHRRHLVSSGRVRGKFLVGFSPTLPSCTGARVCVMHFSPPPRRKREKTARLHSCCFLLAHIPNSSCRFLTISSECYLSDSLKHGILDRLRWNCLAVGYMFHGCLLSGRYVPDSVACLQSSPVHRTSAVEQLRALKRAAADTFGCPHLCKTALSRNTTFNTARKIIASVQVRNRPQLCDADNCGSRFVFGNIELKGAAS</sequence>